<dbReference type="Pfam" id="PF02602">
    <property type="entry name" value="HEM4"/>
    <property type="match status" value="1"/>
</dbReference>
<dbReference type="InterPro" id="IPR036108">
    <property type="entry name" value="4pyrrol_syn_uPrphyn_synt_sf"/>
</dbReference>
<protein>
    <recommendedName>
        <fullName evidence="7 9">Uroporphyrinogen-III synthase</fullName>
        <ecNumber evidence="3 9">4.2.1.75</ecNumber>
    </recommendedName>
</protein>
<dbReference type="RefSeq" id="WP_204465764.1">
    <property type="nucleotide sequence ID" value="NZ_JAFBCV010000004.1"/>
</dbReference>
<dbReference type="InterPro" id="IPR039793">
    <property type="entry name" value="UROS/Hem4"/>
</dbReference>
<evidence type="ECO:0000313" key="12">
    <source>
        <dbReference type="Proteomes" id="UP001179280"/>
    </source>
</evidence>
<dbReference type="SUPFAM" id="SSF69618">
    <property type="entry name" value="HemD-like"/>
    <property type="match status" value="1"/>
</dbReference>
<dbReference type="EMBL" id="JAFBCV010000004">
    <property type="protein sequence ID" value="MBM7838561.1"/>
    <property type="molecule type" value="Genomic_DNA"/>
</dbReference>
<dbReference type="CDD" id="cd06578">
    <property type="entry name" value="HemD"/>
    <property type="match status" value="1"/>
</dbReference>
<evidence type="ECO:0000256" key="6">
    <source>
        <dbReference type="ARBA" id="ARBA00037589"/>
    </source>
</evidence>
<dbReference type="GO" id="GO:0004852">
    <property type="term" value="F:uroporphyrinogen-III synthase activity"/>
    <property type="evidence" value="ECO:0007669"/>
    <property type="project" value="UniProtKB-EC"/>
</dbReference>
<dbReference type="EC" id="4.2.1.75" evidence="3 9"/>
<evidence type="ECO:0000256" key="3">
    <source>
        <dbReference type="ARBA" id="ARBA00013109"/>
    </source>
</evidence>
<dbReference type="PANTHER" id="PTHR38042:SF1">
    <property type="entry name" value="UROPORPHYRINOGEN-III SYNTHASE, CHLOROPLASTIC"/>
    <property type="match status" value="1"/>
</dbReference>
<dbReference type="Gene3D" id="3.40.50.10090">
    <property type="match status" value="2"/>
</dbReference>
<sequence>MMFVNHKVSNVALRGKKILITRAKQQSSTIASLLTEAGATPFFLPLIEMKSRKIDQEMNEVITGIEQFDWIVFTSANGVKAFFSFFKQELRKPAIAVVGRKTALCLSQFTTKKPVVPKTFHANALASELGKHIKIGANILIIKGQLVNQTLAMELQKTGANVRELIVYDTLMPEDAVREARKLQLHLFDYVTLTSASTVTHLARIRESVPLQYSCIACIGPITANAAVRHGFAPLITANEYSAEGLIHAIVKEENARWN</sequence>
<keyword evidence="5 9" id="KW-0627">Porphyrin biosynthesis</keyword>
<comment type="caution">
    <text evidence="11">The sequence shown here is derived from an EMBL/GenBank/DDBJ whole genome shotgun (WGS) entry which is preliminary data.</text>
</comment>
<evidence type="ECO:0000256" key="5">
    <source>
        <dbReference type="ARBA" id="ARBA00023244"/>
    </source>
</evidence>
<feature type="domain" description="Tetrapyrrole biosynthesis uroporphyrinogen III synthase" evidence="10">
    <location>
        <begin position="29"/>
        <end position="247"/>
    </location>
</feature>
<name>A0ABS2STP5_9BACI</name>
<evidence type="ECO:0000256" key="9">
    <source>
        <dbReference type="RuleBase" id="RU366031"/>
    </source>
</evidence>
<reference evidence="11" key="1">
    <citation type="submission" date="2021-01" db="EMBL/GenBank/DDBJ databases">
        <title>Genomic Encyclopedia of Type Strains, Phase IV (KMG-IV): sequencing the most valuable type-strain genomes for metagenomic binning, comparative biology and taxonomic classification.</title>
        <authorList>
            <person name="Goeker M."/>
        </authorList>
    </citation>
    <scope>NUCLEOTIDE SEQUENCE</scope>
    <source>
        <strain evidence="11">DSM 21943</strain>
    </source>
</reference>
<evidence type="ECO:0000256" key="1">
    <source>
        <dbReference type="ARBA" id="ARBA00004772"/>
    </source>
</evidence>
<accession>A0ABS2STP5</accession>
<dbReference type="PANTHER" id="PTHR38042">
    <property type="entry name" value="UROPORPHYRINOGEN-III SYNTHASE, CHLOROPLASTIC"/>
    <property type="match status" value="1"/>
</dbReference>
<organism evidence="11 12">
    <name type="scientific">Shouchella xiaoxiensis</name>
    <dbReference type="NCBI Taxonomy" id="766895"/>
    <lineage>
        <taxon>Bacteria</taxon>
        <taxon>Bacillati</taxon>
        <taxon>Bacillota</taxon>
        <taxon>Bacilli</taxon>
        <taxon>Bacillales</taxon>
        <taxon>Bacillaceae</taxon>
        <taxon>Shouchella</taxon>
    </lineage>
</organism>
<evidence type="ECO:0000313" key="11">
    <source>
        <dbReference type="EMBL" id="MBM7838561.1"/>
    </source>
</evidence>
<comment type="similarity">
    <text evidence="2 9">Belongs to the uroporphyrinogen-III synthase family.</text>
</comment>
<evidence type="ECO:0000259" key="10">
    <source>
        <dbReference type="Pfam" id="PF02602"/>
    </source>
</evidence>
<evidence type="ECO:0000256" key="8">
    <source>
        <dbReference type="ARBA" id="ARBA00048617"/>
    </source>
</evidence>
<dbReference type="InterPro" id="IPR003754">
    <property type="entry name" value="4pyrrol_synth_uPrphyn_synth"/>
</dbReference>
<proteinExistence type="inferred from homology"/>
<evidence type="ECO:0000256" key="2">
    <source>
        <dbReference type="ARBA" id="ARBA00008133"/>
    </source>
</evidence>
<comment type="pathway">
    <text evidence="1 9">Porphyrin-containing compound metabolism; protoporphyrin-IX biosynthesis; coproporphyrinogen-III from 5-aminolevulinate: step 3/4.</text>
</comment>
<gene>
    <name evidence="11" type="ORF">JOC54_001817</name>
</gene>
<dbReference type="Proteomes" id="UP001179280">
    <property type="component" value="Unassembled WGS sequence"/>
</dbReference>
<evidence type="ECO:0000256" key="7">
    <source>
        <dbReference type="ARBA" id="ARBA00040167"/>
    </source>
</evidence>
<evidence type="ECO:0000256" key="4">
    <source>
        <dbReference type="ARBA" id="ARBA00023239"/>
    </source>
</evidence>
<comment type="function">
    <text evidence="6 9">Catalyzes cyclization of the linear tetrapyrrole, hydroxymethylbilane, to the macrocyclic uroporphyrinogen III.</text>
</comment>
<comment type="catalytic activity">
    <reaction evidence="8 9">
        <text>hydroxymethylbilane = uroporphyrinogen III + H2O</text>
        <dbReference type="Rhea" id="RHEA:18965"/>
        <dbReference type="ChEBI" id="CHEBI:15377"/>
        <dbReference type="ChEBI" id="CHEBI:57308"/>
        <dbReference type="ChEBI" id="CHEBI:57845"/>
        <dbReference type="EC" id="4.2.1.75"/>
    </reaction>
</comment>
<keyword evidence="12" id="KW-1185">Reference proteome</keyword>
<keyword evidence="4 9" id="KW-0456">Lyase</keyword>